<protein>
    <recommendedName>
        <fullName evidence="2">Serine aminopeptidase S33 domain-containing protein</fullName>
    </recommendedName>
</protein>
<reference evidence="3 4" key="1">
    <citation type="submission" date="2018-09" db="EMBL/GenBank/DDBJ databases">
        <title>YIM PH 21725 draft genome.</title>
        <authorList>
            <person name="Miao C."/>
        </authorList>
    </citation>
    <scope>NUCLEOTIDE SEQUENCE [LARGE SCALE GENOMIC DNA]</scope>
    <source>
        <strain evidence="4">YIM PH21725</strain>
    </source>
</reference>
<name>A0A419HZ17_9PSEU</name>
<dbReference type="Proteomes" id="UP000285112">
    <property type="component" value="Unassembled WGS sequence"/>
</dbReference>
<accession>A0A419HZ17</accession>
<dbReference type="Gene3D" id="1.20.1440.110">
    <property type="entry name" value="acylaminoacyl peptidase"/>
    <property type="match status" value="1"/>
</dbReference>
<dbReference type="InterPro" id="IPR029058">
    <property type="entry name" value="AB_hydrolase_fold"/>
</dbReference>
<dbReference type="InterPro" id="IPR022742">
    <property type="entry name" value="Hydrolase_4"/>
</dbReference>
<organism evidence="3 4">
    <name type="scientific">Amycolatopsis panacis</name>
    <dbReference type="NCBI Taxonomy" id="2340917"/>
    <lineage>
        <taxon>Bacteria</taxon>
        <taxon>Bacillati</taxon>
        <taxon>Actinomycetota</taxon>
        <taxon>Actinomycetes</taxon>
        <taxon>Pseudonocardiales</taxon>
        <taxon>Pseudonocardiaceae</taxon>
        <taxon>Amycolatopsis</taxon>
    </lineage>
</organism>
<gene>
    <name evidence="3" type="ORF">D5S19_21770</name>
</gene>
<proteinExistence type="inferred from homology"/>
<evidence type="ECO:0000259" key="2">
    <source>
        <dbReference type="Pfam" id="PF12146"/>
    </source>
</evidence>
<dbReference type="InterPro" id="IPR050261">
    <property type="entry name" value="FrsA_esterase"/>
</dbReference>
<comment type="caution">
    <text evidence="3">The sequence shown here is derived from an EMBL/GenBank/DDBJ whole genome shotgun (WGS) entry which is preliminary data.</text>
</comment>
<evidence type="ECO:0000256" key="1">
    <source>
        <dbReference type="ARBA" id="ARBA00008645"/>
    </source>
</evidence>
<evidence type="ECO:0000313" key="4">
    <source>
        <dbReference type="Proteomes" id="UP000285112"/>
    </source>
</evidence>
<dbReference type="Pfam" id="PF12146">
    <property type="entry name" value="Hydrolase_4"/>
    <property type="match status" value="1"/>
</dbReference>
<keyword evidence="4" id="KW-1185">Reference proteome</keyword>
<dbReference type="AlphaFoldDB" id="A0A419HZ17"/>
<feature type="domain" description="Serine aminopeptidase S33" evidence="2">
    <location>
        <begin position="148"/>
        <end position="268"/>
    </location>
</feature>
<dbReference type="SUPFAM" id="SSF53474">
    <property type="entry name" value="alpha/beta-Hydrolases"/>
    <property type="match status" value="1"/>
</dbReference>
<sequence length="359" mass="38071">MTTPPTARSKGRIRMTNEIVADLAAGTRSRAVAAGLDGYEFDALVETIADPEQWPDVLRAAATRHLETGDRAAEAGLLETAVTAYRTASVWLYFAQAWPTASADGYGASARAQWRAISLREPQARRLSGDSFRAVLRHPAQAGPTGPVVLLVSGLDGAKEEQLAVSDALLSRGLSTVAIDGPAQGELTTVQPFSPDFSRVVTEVIETLRSLDGPWSPSSIGIWGSSLGGHYAVTALAREKRLAAGVVVSGFAKAGWEAMGPYVRSLATVRAGSEEAAARFADSLDVTAEVSSIEAPVFLVDGGQDPLVNGPMTGSWISGEVREGTYRFIEQGDHNVANARWLWLDDAADWIAGNLRPAQ</sequence>
<dbReference type="PANTHER" id="PTHR22946:SF12">
    <property type="entry name" value="CONIDIAL PIGMENT BIOSYNTHESIS PROTEIN AYG1 (AFU_ORTHOLOGUE AFUA_2G17550)"/>
    <property type="match status" value="1"/>
</dbReference>
<comment type="similarity">
    <text evidence="1">Belongs to the AB hydrolase superfamily.</text>
</comment>
<dbReference type="Gene3D" id="3.40.50.1820">
    <property type="entry name" value="alpha/beta hydrolase"/>
    <property type="match status" value="1"/>
</dbReference>
<dbReference type="PANTHER" id="PTHR22946">
    <property type="entry name" value="DIENELACTONE HYDROLASE DOMAIN-CONTAINING PROTEIN-RELATED"/>
    <property type="match status" value="1"/>
</dbReference>
<dbReference type="EMBL" id="QZFV01000101">
    <property type="protein sequence ID" value="RJQ82477.1"/>
    <property type="molecule type" value="Genomic_DNA"/>
</dbReference>
<evidence type="ECO:0000313" key="3">
    <source>
        <dbReference type="EMBL" id="RJQ82477.1"/>
    </source>
</evidence>